<accession>N0BP86</accession>
<dbReference type="Pfam" id="PF00512">
    <property type="entry name" value="HisKA"/>
    <property type="match status" value="1"/>
</dbReference>
<dbReference type="NCBIfam" id="TIGR00229">
    <property type="entry name" value="sensory_box"/>
    <property type="match status" value="5"/>
</dbReference>
<feature type="domain" description="PAS" evidence="2">
    <location>
        <begin position="9"/>
        <end position="76"/>
    </location>
</feature>
<feature type="domain" description="PAC" evidence="3">
    <location>
        <begin position="448"/>
        <end position="505"/>
    </location>
</feature>
<dbReference type="InterPro" id="IPR013655">
    <property type="entry name" value="PAS_fold_3"/>
</dbReference>
<dbReference type="SUPFAM" id="SSF55781">
    <property type="entry name" value="GAF domain-like"/>
    <property type="match status" value="1"/>
</dbReference>
<dbReference type="InterPro" id="IPR035965">
    <property type="entry name" value="PAS-like_dom_sf"/>
</dbReference>
<dbReference type="SMART" id="SM00388">
    <property type="entry name" value="HisKA"/>
    <property type="match status" value="1"/>
</dbReference>
<dbReference type="InterPro" id="IPR000014">
    <property type="entry name" value="PAS"/>
</dbReference>
<feature type="domain" description="PAS" evidence="2">
    <location>
        <begin position="379"/>
        <end position="450"/>
    </location>
</feature>
<gene>
    <name evidence="4" type="ORF">Asulf_02212</name>
</gene>
<dbReference type="CDD" id="cd00082">
    <property type="entry name" value="HisKA"/>
    <property type="match status" value="1"/>
</dbReference>
<dbReference type="Pfam" id="PF13185">
    <property type="entry name" value="GAF_2"/>
    <property type="match status" value="1"/>
</dbReference>
<feature type="domain" description="PAC" evidence="3">
    <location>
        <begin position="194"/>
        <end position="246"/>
    </location>
</feature>
<dbReference type="eggNOG" id="arCOG06538">
    <property type="taxonomic scope" value="Archaea"/>
</dbReference>
<dbReference type="STRING" id="387631.Asulf_02212"/>
<dbReference type="Proteomes" id="UP000013307">
    <property type="component" value="Chromosome"/>
</dbReference>
<feature type="domain" description="PAC" evidence="3">
    <location>
        <begin position="320"/>
        <end position="371"/>
    </location>
</feature>
<dbReference type="EMBL" id="CP005290">
    <property type="protein sequence ID" value="AGK62165.1"/>
    <property type="molecule type" value="Genomic_DNA"/>
</dbReference>
<dbReference type="PANTHER" id="PTHR44757:SF2">
    <property type="entry name" value="BIOFILM ARCHITECTURE MAINTENANCE PROTEIN MBAA"/>
    <property type="match status" value="1"/>
</dbReference>
<dbReference type="Pfam" id="PF00989">
    <property type="entry name" value="PAS"/>
    <property type="match status" value="2"/>
</dbReference>
<dbReference type="Gene3D" id="3.30.450.40">
    <property type="match status" value="1"/>
</dbReference>
<dbReference type="CDD" id="cd00130">
    <property type="entry name" value="PAS"/>
    <property type="match status" value="5"/>
</dbReference>
<dbReference type="SMART" id="SM00065">
    <property type="entry name" value="GAF"/>
    <property type="match status" value="1"/>
</dbReference>
<dbReference type="SMART" id="SM00091">
    <property type="entry name" value="PAS"/>
    <property type="match status" value="5"/>
</dbReference>
<dbReference type="Gene3D" id="3.30.450.20">
    <property type="entry name" value="PAS domain"/>
    <property type="match status" value="5"/>
</dbReference>
<evidence type="ECO:0000259" key="2">
    <source>
        <dbReference type="PROSITE" id="PS50112"/>
    </source>
</evidence>
<evidence type="ECO:0000313" key="4">
    <source>
        <dbReference type="EMBL" id="AGK62165.1"/>
    </source>
</evidence>
<evidence type="ECO:0000256" key="1">
    <source>
        <dbReference type="SAM" id="Coils"/>
    </source>
</evidence>
<protein>
    <submittedName>
        <fullName evidence="4">PAS domain S-box</fullName>
    </submittedName>
</protein>
<dbReference type="InterPro" id="IPR013767">
    <property type="entry name" value="PAS_fold"/>
</dbReference>
<reference evidence="4 5" key="1">
    <citation type="journal article" date="2013" name="Genome Announc.">
        <title>Complete Genome Sequence of the Thermophilic and Facultatively Chemolithoautotrophic Sulfate Reducer Archaeoglobus sulfaticallidus Strain PM70-1T.</title>
        <authorList>
            <person name="Stokke R."/>
            <person name="Hocking W.P."/>
            <person name="Steinsbu B.O."/>
            <person name="Steen I.H."/>
        </authorList>
    </citation>
    <scope>NUCLEOTIDE SEQUENCE [LARGE SCALE GENOMIC DNA]</scope>
    <source>
        <strain evidence="4">PM70-1</strain>
    </source>
</reference>
<feature type="coiled-coil region" evidence="1">
    <location>
        <begin position="230"/>
        <end position="257"/>
    </location>
</feature>
<dbReference type="Pfam" id="PF08447">
    <property type="entry name" value="PAS_3"/>
    <property type="match status" value="1"/>
</dbReference>
<feature type="domain" description="PAC" evidence="3">
    <location>
        <begin position="78"/>
        <end position="128"/>
    </location>
</feature>
<dbReference type="InterPro" id="IPR003018">
    <property type="entry name" value="GAF"/>
</dbReference>
<evidence type="ECO:0000313" key="5">
    <source>
        <dbReference type="Proteomes" id="UP000013307"/>
    </source>
</evidence>
<dbReference type="InterPro" id="IPR003661">
    <property type="entry name" value="HisK_dim/P_dom"/>
</dbReference>
<dbReference type="InterPro" id="IPR029016">
    <property type="entry name" value="GAF-like_dom_sf"/>
</dbReference>
<dbReference type="HOGENOM" id="CLU_396708_0_0_2"/>
<dbReference type="InterPro" id="IPR001610">
    <property type="entry name" value="PAC"/>
</dbReference>
<dbReference type="InterPro" id="IPR000700">
    <property type="entry name" value="PAS-assoc_C"/>
</dbReference>
<dbReference type="AlphaFoldDB" id="N0BP86"/>
<dbReference type="InterPro" id="IPR052155">
    <property type="entry name" value="Biofilm_reg_signaling"/>
</dbReference>
<name>N0BP86_9EURY</name>
<dbReference type="SUPFAM" id="SSF55785">
    <property type="entry name" value="PYP-like sensor domain (PAS domain)"/>
    <property type="match status" value="5"/>
</dbReference>
<keyword evidence="5" id="KW-1185">Reference proteome</keyword>
<feature type="domain" description="PAS" evidence="2">
    <location>
        <begin position="125"/>
        <end position="171"/>
    </location>
</feature>
<dbReference type="PANTHER" id="PTHR44757">
    <property type="entry name" value="DIGUANYLATE CYCLASE DGCP"/>
    <property type="match status" value="1"/>
</dbReference>
<feature type="domain" description="PAS" evidence="2">
    <location>
        <begin position="247"/>
        <end position="317"/>
    </location>
</feature>
<dbReference type="KEGG" id="ast:Asulf_02212"/>
<dbReference type="InterPro" id="IPR013656">
    <property type="entry name" value="PAS_4"/>
</dbReference>
<dbReference type="GO" id="GO:0000155">
    <property type="term" value="F:phosphorelay sensor kinase activity"/>
    <property type="evidence" value="ECO:0007669"/>
    <property type="project" value="InterPro"/>
</dbReference>
<dbReference type="PROSITE" id="PS50113">
    <property type="entry name" value="PAC"/>
    <property type="match status" value="4"/>
</dbReference>
<dbReference type="Pfam" id="PF13426">
    <property type="entry name" value="PAS_9"/>
    <property type="match status" value="1"/>
</dbReference>
<dbReference type="eggNOG" id="arCOG02377">
    <property type="taxonomic scope" value="Archaea"/>
</dbReference>
<keyword evidence="1" id="KW-0175">Coiled coil</keyword>
<dbReference type="SMART" id="SM00086">
    <property type="entry name" value="PAC"/>
    <property type="match status" value="4"/>
</dbReference>
<dbReference type="PROSITE" id="PS50112">
    <property type="entry name" value="PAS"/>
    <property type="match status" value="5"/>
</dbReference>
<proteinExistence type="predicted"/>
<sequence length="849" mass="97511">MPPMELGGKFKEIFEVIPDPVYILDLNGNILEVNSAAEKTTGYSEEELLEMNVRQLLSDYDPKKVDERLKQVMEDGYAVVELKRERKDGTCYYAEVHARLIDYESKKAIFCVERDITKRKELEDRLKLYREIFTNSNDGIAIIDADGNYVEQNQAHRELLGYSDDELKGKTPAIHMGEEQFSKIYEEISKKGWYRGEIKCYRKDGSPIYVELSAFALKDDKGDVICYVGIKRDITQRKKLEEELRKNEEKYRLIVENSRDIIVTVDENGIRTYVSPSVESVLGYKPEDLVGKPVFEQVHPDDLDAVRAEFFRAVETKRPGKIVHRYRRKDGKWIWLESKGSPMFINDSFVGGVIIARDVTERIELEMKLRESEAKYRETAELLQRMIDVAPAAIIGWDLNFRVNLWNKTAEKMFEWKAEEVMGRDLIELMISESERERVREVIEEVMKTGESKINVNENIAKNGRKLMVEWYNFAIKDAEGKTVGAASIGVDLTERIEMERKIRESEEKFRKIFENSPYSIAILDKDGVFVEANPATIKSIGKDPVGKSLFELFPKEVAERRMELLTKVLDEDRLVTTEDVRDGRYFSVSLVPVDLPDGKYCLILAKEITDLVRLNRLLNAIYNINKLIVHEKDKQKLLERASEELASLEDYSIATLCLVKDGAIIPVAVSVGGDEILDNLLRKHRECEIIKKAIESKSITIRDGGICVGCGLTGIKSVISIPMVVDGEVKGVITLYLTTSREISDDELELLGTMAEDLAFAIKAIELDEMKRKAYRQIEQNIEQFAILVDHIRNPLAAIILLAELEIKDRKLSELIIQQAERIEDIIKRLDKGWLESEKVREFLRKYG</sequence>
<dbReference type="GO" id="GO:0006355">
    <property type="term" value="P:regulation of DNA-templated transcription"/>
    <property type="evidence" value="ECO:0007669"/>
    <property type="project" value="InterPro"/>
</dbReference>
<dbReference type="eggNOG" id="arCOG03931">
    <property type="taxonomic scope" value="Archaea"/>
</dbReference>
<organism evidence="4 5">
    <name type="scientific">Archaeoglobus sulfaticallidus PM70-1</name>
    <dbReference type="NCBI Taxonomy" id="387631"/>
    <lineage>
        <taxon>Archaea</taxon>
        <taxon>Methanobacteriati</taxon>
        <taxon>Methanobacteriota</taxon>
        <taxon>Archaeoglobi</taxon>
        <taxon>Archaeoglobales</taxon>
        <taxon>Archaeoglobaceae</taxon>
        <taxon>Archaeoglobus</taxon>
    </lineage>
</organism>
<evidence type="ECO:0000259" key="3">
    <source>
        <dbReference type="PROSITE" id="PS50113"/>
    </source>
</evidence>
<feature type="domain" description="PAS" evidence="2">
    <location>
        <begin position="506"/>
        <end position="542"/>
    </location>
</feature>
<dbReference type="Pfam" id="PF08448">
    <property type="entry name" value="PAS_4"/>
    <property type="match status" value="1"/>
</dbReference>